<reference evidence="1 2" key="1">
    <citation type="journal article" date="2016" name="Nat. Commun.">
        <title>Thousands of microbial genomes shed light on interconnected biogeochemical processes in an aquifer system.</title>
        <authorList>
            <person name="Anantharaman K."/>
            <person name="Brown C.T."/>
            <person name="Hug L.A."/>
            <person name="Sharon I."/>
            <person name="Castelle C.J."/>
            <person name="Probst A.J."/>
            <person name="Thomas B.C."/>
            <person name="Singh A."/>
            <person name="Wilkins M.J."/>
            <person name="Karaoz U."/>
            <person name="Brodie E.L."/>
            <person name="Williams K.H."/>
            <person name="Hubbard S.S."/>
            <person name="Banfield J.F."/>
        </authorList>
    </citation>
    <scope>NUCLEOTIDE SEQUENCE [LARGE SCALE GENOMIC DNA]</scope>
</reference>
<comment type="caution">
    <text evidence="1">The sequence shown here is derived from an EMBL/GenBank/DDBJ whole genome shotgun (WGS) entry which is preliminary data.</text>
</comment>
<name>A0A1F8GXW8_9BACT</name>
<sequence>MSFIVQRERYAIEEVTGIMPELRHGSAYALIKGNGTGESLPLYLVGVSEGFGTCSNVHGVNVLGLSKNEPKGTAHAPQLVPTCRVAVLFRAATPEEIAKNGNNRSVAAVELLEFVKIEKGTVFFRLTGHSATYVVLA</sequence>
<organism evidence="1 2">
    <name type="scientific">Candidatus Yanofskybacteria bacterium RIFCSPLOWO2_01_FULL_49_25</name>
    <dbReference type="NCBI Taxonomy" id="1802701"/>
    <lineage>
        <taxon>Bacteria</taxon>
        <taxon>Candidatus Yanofskyibacteriota</taxon>
    </lineage>
</organism>
<gene>
    <name evidence="1" type="ORF">A3A33_03715</name>
</gene>
<dbReference type="Proteomes" id="UP000179047">
    <property type="component" value="Unassembled WGS sequence"/>
</dbReference>
<evidence type="ECO:0000313" key="1">
    <source>
        <dbReference type="EMBL" id="OGN29299.1"/>
    </source>
</evidence>
<dbReference type="STRING" id="1802701.A3A33_03715"/>
<dbReference type="EMBL" id="MGKP01000008">
    <property type="protein sequence ID" value="OGN29299.1"/>
    <property type="molecule type" value="Genomic_DNA"/>
</dbReference>
<proteinExistence type="predicted"/>
<protein>
    <submittedName>
        <fullName evidence="1">Uncharacterized protein</fullName>
    </submittedName>
</protein>
<accession>A0A1F8GXW8</accession>
<dbReference type="AlphaFoldDB" id="A0A1F8GXW8"/>
<evidence type="ECO:0000313" key="2">
    <source>
        <dbReference type="Proteomes" id="UP000179047"/>
    </source>
</evidence>